<proteinExistence type="predicted"/>
<gene>
    <name evidence="2" type="ORF">S03H2_55281</name>
</gene>
<accession>X1IBP6</accession>
<feature type="domain" description="Phosphomevalonate dehydratase large subunit-like" evidence="1">
    <location>
        <begin position="1"/>
        <end position="110"/>
    </location>
</feature>
<dbReference type="Pfam" id="PF04412">
    <property type="entry name" value="AcnX"/>
    <property type="match status" value="1"/>
</dbReference>
<organism evidence="2">
    <name type="scientific">marine sediment metagenome</name>
    <dbReference type="NCBI Taxonomy" id="412755"/>
    <lineage>
        <taxon>unclassified sequences</taxon>
        <taxon>metagenomes</taxon>
        <taxon>ecological metagenomes</taxon>
    </lineage>
</organism>
<dbReference type="EMBL" id="BARU01035302">
    <property type="protein sequence ID" value="GAH79112.1"/>
    <property type="molecule type" value="Genomic_DNA"/>
</dbReference>
<sequence length="123" mass="14130">MYLDDEEKRMLAGEEGKGAQKAMEILKAKGEAEDAKRMVKIVYAHLMPPDTMFFPYGRQGRWARDLTGELTEGITRLKVPATMEPKFVDLAIAKDIEFTDELVKEMHSIMLPATNFLNYNFFH</sequence>
<reference evidence="2" key="1">
    <citation type="journal article" date="2014" name="Front. Microbiol.">
        <title>High frequency of phylogenetically diverse reductive dehalogenase-homologous genes in deep subseafloor sedimentary metagenomes.</title>
        <authorList>
            <person name="Kawai M."/>
            <person name="Futagami T."/>
            <person name="Toyoda A."/>
            <person name="Takaki Y."/>
            <person name="Nishi S."/>
            <person name="Hori S."/>
            <person name="Arai W."/>
            <person name="Tsubouchi T."/>
            <person name="Morono Y."/>
            <person name="Uchiyama I."/>
            <person name="Ito T."/>
            <person name="Fujiyama A."/>
            <person name="Inagaki F."/>
            <person name="Takami H."/>
        </authorList>
    </citation>
    <scope>NUCLEOTIDE SEQUENCE</scope>
    <source>
        <strain evidence="2">Expedition CK06-06</strain>
    </source>
</reference>
<evidence type="ECO:0000259" key="1">
    <source>
        <dbReference type="Pfam" id="PF04412"/>
    </source>
</evidence>
<feature type="non-terminal residue" evidence="2">
    <location>
        <position position="123"/>
    </location>
</feature>
<dbReference type="InterPro" id="IPR007506">
    <property type="entry name" value="PMDh-L-like_dom"/>
</dbReference>
<comment type="caution">
    <text evidence="2">The sequence shown here is derived from an EMBL/GenBank/DDBJ whole genome shotgun (WGS) entry which is preliminary data.</text>
</comment>
<evidence type="ECO:0000313" key="2">
    <source>
        <dbReference type="EMBL" id="GAH79112.1"/>
    </source>
</evidence>
<dbReference type="AlphaFoldDB" id="X1IBP6"/>
<protein>
    <recommendedName>
        <fullName evidence="1">Phosphomevalonate dehydratase large subunit-like domain-containing protein</fullName>
    </recommendedName>
</protein>
<name>X1IBP6_9ZZZZ</name>